<organism evidence="1 2">
    <name type="scientific">Rapidithrix thailandica</name>
    <dbReference type="NCBI Taxonomy" id="413964"/>
    <lineage>
        <taxon>Bacteria</taxon>
        <taxon>Pseudomonadati</taxon>
        <taxon>Bacteroidota</taxon>
        <taxon>Cytophagia</taxon>
        <taxon>Cytophagales</taxon>
        <taxon>Flammeovirgaceae</taxon>
        <taxon>Rapidithrix</taxon>
    </lineage>
</organism>
<name>A0AAW9S8I9_9BACT</name>
<keyword evidence="2" id="KW-1185">Reference proteome</keyword>
<dbReference type="Proteomes" id="UP001403385">
    <property type="component" value="Unassembled WGS sequence"/>
</dbReference>
<sequence>MGFFDKLKQVKNMVTGGGAVVNVAPANQISDGNEPVSLTISCQVKDADLSVRNVYLKVKAIEEVVARDIDIAREEDGELRRYQEDVSNTVETYSTEIQVAGAETLEANQSYEWTVDLEVPANINGTYRGRNATHEWKVYAGLDVSGNDPDSDWVTIEIKK</sequence>
<dbReference type="EMBL" id="JBDKWZ010000008">
    <property type="protein sequence ID" value="MEN7549279.1"/>
    <property type="molecule type" value="Genomic_DNA"/>
</dbReference>
<reference evidence="1 2" key="1">
    <citation type="submission" date="2024-04" db="EMBL/GenBank/DDBJ databases">
        <title>Novel genus in family Flammeovirgaceae.</title>
        <authorList>
            <person name="Nguyen T.H."/>
            <person name="Vuong T.Q."/>
            <person name="Le H."/>
            <person name="Kim S.-G."/>
        </authorList>
    </citation>
    <scope>NUCLEOTIDE SEQUENCE [LARGE SCALE GENOMIC DNA]</scope>
    <source>
        <strain evidence="1 2">JCM 23209</strain>
    </source>
</reference>
<dbReference type="RefSeq" id="WP_346822055.1">
    <property type="nucleotide sequence ID" value="NZ_JBDKWZ010000008.1"/>
</dbReference>
<evidence type="ECO:0000313" key="1">
    <source>
        <dbReference type="EMBL" id="MEN7549279.1"/>
    </source>
</evidence>
<gene>
    <name evidence="1" type="ORF">AAG747_15250</name>
</gene>
<evidence type="ECO:0000313" key="2">
    <source>
        <dbReference type="Proteomes" id="UP001403385"/>
    </source>
</evidence>
<protein>
    <submittedName>
        <fullName evidence="1">Uncharacterized protein</fullName>
    </submittedName>
</protein>
<comment type="caution">
    <text evidence="1">The sequence shown here is derived from an EMBL/GenBank/DDBJ whole genome shotgun (WGS) entry which is preliminary data.</text>
</comment>
<dbReference type="AlphaFoldDB" id="A0AAW9S8I9"/>
<accession>A0AAW9S8I9</accession>
<proteinExistence type="predicted"/>